<reference evidence="2 3" key="1">
    <citation type="submission" date="2014-06" db="EMBL/GenBank/DDBJ databases">
        <title>Evolutionary Origins and Diversification of the Mycorrhizal Mutualists.</title>
        <authorList>
            <consortium name="DOE Joint Genome Institute"/>
            <consortium name="Mycorrhizal Genomics Consortium"/>
            <person name="Kohler A."/>
            <person name="Kuo A."/>
            <person name="Nagy L.G."/>
            <person name="Floudas D."/>
            <person name="Copeland A."/>
            <person name="Barry K.W."/>
            <person name="Cichocki N."/>
            <person name="Veneault-Fourrey C."/>
            <person name="LaButti K."/>
            <person name="Lindquist E.A."/>
            <person name="Lipzen A."/>
            <person name="Lundell T."/>
            <person name="Morin E."/>
            <person name="Murat C."/>
            <person name="Riley R."/>
            <person name="Ohm R."/>
            <person name="Sun H."/>
            <person name="Tunlid A."/>
            <person name="Henrissat B."/>
            <person name="Grigoriev I.V."/>
            <person name="Hibbett D.S."/>
            <person name="Martin F."/>
        </authorList>
    </citation>
    <scope>NUCLEOTIDE SEQUENCE [LARGE SCALE GENOMIC DNA]</scope>
    <source>
        <strain evidence="2 3">SS14</strain>
    </source>
</reference>
<keyword evidence="1" id="KW-0472">Membrane</keyword>
<keyword evidence="1" id="KW-1133">Transmembrane helix</keyword>
<dbReference type="Proteomes" id="UP000054279">
    <property type="component" value="Unassembled WGS sequence"/>
</dbReference>
<dbReference type="AlphaFoldDB" id="A0A0C9UPE7"/>
<sequence>MSYDGDSNLPTSSCDSIRCFYDSFISLGERMGKGGNGTVLITVYQCLLGGVVYAIKRSKYNVTAPFKKNVEPPRLLHVMHLAAFFRSWGEFMTVITSNTRNTEKRVV</sequence>
<dbReference type="InterPro" id="IPR011009">
    <property type="entry name" value="Kinase-like_dom_sf"/>
</dbReference>
<gene>
    <name evidence="2" type="ORF">M422DRAFT_53610</name>
</gene>
<accession>A0A0C9UPE7</accession>
<dbReference type="HOGENOM" id="CLU_2211639_0_0_1"/>
<proteinExistence type="predicted"/>
<evidence type="ECO:0000256" key="1">
    <source>
        <dbReference type="SAM" id="Phobius"/>
    </source>
</evidence>
<organism evidence="2 3">
    <name type="scientific">Sphaerobolus stellatus (strain SS14)</name>
    <dbReference type="NCBI Taxonomy" id="990650"/>
    <lineage>
        <taxon>Eukaryota</taxon>
        <taxon>Fungi</taxon>
        <taxon>Dikarya</taxon>
        <taxon>Basidiomycota</taxon>
        <taxon>Agaricomycotina</taxon>
        <taxon>Agaricomycetes</taxon>
        <taxon>Phallomycetidae</taxon>
        <taxon>Geastrales</taxon>
        <taxon>Sphaerobolaceae</taxon>
        <taxon>Sphaerobolus</taxon>
    </lineage>
</organism>
<keyword evidence="1" id="KW-0812">Transmembrane</keyword>
<protein>
    <recommendedName>
        <fullName evidence="4">Protein kinase domain-containing protein</fullName>
    </recommendedName>
</protein>
<evidence type="ECO:0008006" key="4">
    <source>
        <dbReference type="Google" id="ProtNLM"/>
    </source>
</evidence>
<name>A0A0C9UPE7_SPHS4</name>
<dbReference type="EMBL" id="KN837254">
    <property type="protein sequence ID" value="KIJ30812.1"/>
    <property type="molecule type" value="Genomic_DNA"/>
</dbReference>
<keyword evidence="3" id="KW-1185">Reference proteome</keyword>
<dbReference type="SUPFAM" id="SSF56112">
    <property type="entry name" value="Protein kinase-like (PK-like)"/>
    <property type="match status" value="1"/>
</dbReference>
<evidence type="ECO:0000313" key="2">
    <source>
        <dbReference type="EMBL" id="KIJ30812.1"/>
    </source>
</evidence>
<feature type="transmembrane region" description="Helical" evidence="1">
    <location>
        <begin position="37"/>
        <end position="55"/>
    </location>
</feature>
<evidence type="ECO:0000313" key="3">
    <source>
        <dbReference type="Proteomes" id="UP000054279"/>
    </source>
</evidence>